<dbReference type="EMBL" id="CP006019">
    <property type="protein sequence ID" value="AIF70100.1"/>
    <property type="molecule type" value="Genomic_DNA"/>
</dbReference>
<dbReference type="KEGG" id="ppac:PAP_08595"/>
<keyword evidence="1" id="KW-0175">Coiled coil</keyword>
<keyword evidence="2" id="KW-1133">Transmembrane helix</keyword>
<dbReference type="STRING" id="1343739.PAP_08595"/>
<sequence length="73" mass="8420">MPGPYFPTFYGEMTRTDYLIVAFWAVLLVIMTVSVYLMKKNLDAIADEMKEISAVAQELRNESEEINKILEEV</sequence>
<reference evidence="3 4" key="2">
    <citation type="journal article" date="2015" name="Genome Announc.">
        <title>Complete Genome Sequence of Hyperthermophilic Piezophilic Archaeon Palaeococcus pacificus DY20341T, Isolated from Deep-Sea Hydrothermal Sediments.</title>
        <authorList>
            <person name="Zeng X."/>
            <person name="Jebbar M."/>
            <person name="Shao Z."/>
        </authorList>
    </citation>
    <scope>NUCLEOTIDE SEQUENCE [LARGE SCALE GENOMIC DNA]</scope>
    <source>
        <strain evidence="3 4">DY20341</strain>
    </source>
</reference>
<reference evidence="4" key="1">
    <citation type="submission" date="2013-06" db="EMBL/GenBank/DDBJ databases">
        <title>Complete Genome Sequence of Hyperthermophilic Palaeococcus pacificus DY20341T, Isolated from a Deep-Sea Hydrothermal Sediments.</title>
        <authorList>
            <person name="Zeng X."/>
            <person name="Shao Z."/>
        </authorList>
    </citation>
    <scope>NUCLEOTIDE SEQUENCE [LARGE SCALE GENOMIC DNA]</scope>
    <source>
        <strain evidence="4">DY20341</strain>
    </source>
</reference>
<accession>A0A075LTS0</accession>
<dbReference type="Proteomes" id="UP000027981">
    <property type="component" value="Chromosome"/>
</dbReference>
<name>A0A075LTS0_9EURY</name>
<evidence type="ECO:0000256" key="2">
    <source>
        <dbReference type="SAM" id="Phobius"/>
    </source>
</evidence>
<feature type="coiled-coil region" evidence="1">
    <location>
        <begin position="42"/>
        <end position="72"/>
    </location>
</feature>
<keyword evidence="2" id="KW-0472">Membrane</keyword>
<evidence type="ECO:0000313" key="3">
    <source>
        <dbReference type="EMBL" id="AIF70100.1"/>
    </source>
</evidence>
<dbReference type="eggNOG" id="arCOG07447">
    <property type="taxonomic scope" value="Archaea"/>
</dbReference>
<dbReference type="HOGENOM" id="CLU_200172_0_0_2"/>
<keyword evidence="2" id="KW-0812">Transmembrane</keyword>
<evidence type="ECO:0000256" key="1">
    <source>
        <dbReference type="SAM" id="Coils"/>
    </source>
</evidence>
<keyword evidence="4" id="KW-1185">Reference proteome</keyword>
<evidence type="ECO:0000313" key="4">
    <source>
        <dbReference type="Proteomes" id="UP000027981"/>
    </source>
</evidence>
<proteinExistence type="predicted"/>
<gene>
    <name evidence="3" type="ORF">PAP_08595</name>
</gene>
<organism evidence="3 4">
    <name type="scientific">Palaeococcus pacificus DY20341</name>
    <dbReference type="NCBI Taxonomy" id="1343739"/>
    <lineage>
        <taxon>Archaea</taxon>
        <taxon>Methanobacteriati</taxon>
        <taxon>Methanobacteriota</taxon>
        <taxon>Thermococci</taxon>
        <taxon>Thermococcales</taxon>
        <taxon>Thermococcaceae</taxon>
        <taxon>Palaeococcus</taxon>
    </lineage>
</organism>
<dbReference type="AlphaFoldDB" id="A0A075LTS0"/>
<protein>
    <submittedName>
        <fullName evidence="3">Uncharacterized protein</fullName>
    </submittedName>
</protein>
<feature type="transmembrane region" description="Helical" evidence="2">
    <location>
        <begin position="20"/>
        <end position="38"/>
    </location>
</feature>